<evidence type="ECO:0000313" key="2">
    <source>
        <dbReference type="EMBL" id="MCW7514511.1"/>
    </source>
</evidence>
<evidence type="ECO:0000259" key="1">
    <source>
        <dbReference type="Pfam" id="PF01973"/>
    </source>
</evidence>
<evidence type="ECO:0000313" key="3">
    <source>
        <dbReference type="Proteomes" id="UP001209694"/>
    </source>
</evidence>
<dbReference type="PANTHER" id="PTHR41786:SF1">
    <property type="entry name" value="6-HYDROXYMETHYLPTERIN DIPHOSPHOKINASE MPTE-LIKE DOMAIN-CONTAINING PROTEIN"/>
    <property type="match status" value="1"/>
</dbReference>
<dbReference type="Proteomes" id="UP001209694">
    <property type="component" value="Unassembled WGS sequence"/>
</dbReference>
<comment type="caution">
    <text evidence="2">The sequence shown here is derived from an EMBL/GenBank/DDBJ whole genome shotgun (WGS) entry which is preliminary data.</text>
</comment>
<dbReference type="EMBL" id="JAMQQD010000001">
    <property type="protein sequence ID" value="MCW7514511.1"/>
    <property type="molecule type" value="Genomic_DNA"/>
</dbReference>
<dbReference type="RefSeq" id="WP_265355884.1">
    <property type="nucleotide sequence ID" value="NZ_JAMQPS010000001.1"/>
</dbReference>
<dbReference type="Pfam" id="PF01973">
    <property type="entry name" value="MptE-like"/>
    <property type="match status" value="1"/>
</dbReference>
<reference evidence="2" key="1">
    <citation type="submission" date="2022-06" db="EMBL/GenBank/DDBJ databases">
        <title>Leptospira isolates from biofilms formed at urban environments.</title>
        <authorList>
            <person name="Ribeiro P.S."/>
            <person name="Sousa T."/>
            <person name="Carvalho N."/>
            <person name="Aburjaile F."/>
            <person name="Neves F."/>
            <person name="Oliveira D."/>
            <person name="Blanco L."/>
            <person name="Lima J."/>
            <person name="Costa F."/>
            <person name="Brenig B."/>
            <person name="Soares S."/>
            <person name="Ramos R."/>
            <person name="Goes-Neto A."/>
            <person name="Matiuzzi M."/>
            <person name="Azevedo V."/>
            <person name="Ristow P."/>
        </authorList>
    </citation>
    <scope>NUCLEOTIDE SEQUENCE</scope>
    <source>
        <strain evidence="2">VSF7</strain>
    </source>
</reference>
<accession>A0AAW5UYJ2</accession>
<name>A0AAW5UYJ2_9LEPT</name>
<organism evidence="2 3">
    <name type="scientific">Leptospira levettii</name>
    <dbReference type="NCBI Taxonomy" id="2023178"/>
    <lineage>
        <taxon>Bacteria</taxon>
        <taxon>Pseudomonadati</taxon>
        <taxon>Spirochaetota</taxon>
        <taxon>Spirochaetia</taxon>
        <taxon>Leptospirales</taxon>
        <taxon>Leptospiraceae</taxon>
        <taxon>Leptospira</taxon>
    </lineage>
</organism>
<dbReference type="PANTHER" id="PTHR41786">
    <property type="entry name" value="MOTILITY ACCESSORY FACTOR MAF"/>
    <property type="match status" value="1"/>
</dbReference>
<gene>
    <name evidence="2" type="ORF">ND810_05025</name>
</gene>
<sequence length="439" mass="50340">MRFLSQIQLDSIPIILGLGALHTVRSLVLSPMGQPVVIVWEPLLEVFDLPAFQSEMFELSETAKEKGFTLVLVTGLTPKWNEIKENLPQFTHSKEPINRKWALYVTPSYERYFPKLIEECRENFLSQFQSQNTNQNTIQHFRKVWTHNYLKNKSTIEETKSSIQWFQSFRGTNSNVLFLGASPGLERDIESIKKHRNTFTLFASDTSIGFLLKHSILPDYILSFDSGRGTLFHFLVELPTSIPIITWLGGSSCLFELPNPKILVNTGHPLDQIVSFYFQNEKGLDWPHIQNPSLNLLGMAMSITKEIFNRNLVLSGVSFVSEFGKSHCNGTGYERYYLPQLHRKQSMESFTKRLYSGVRKGKNQLVWDELLSAKTKDKIQIFSELTAFNTNSSSEQQIELNSFQGFPPRISDLAKWANQDQSGIIHSETLNVWLRFSLG</sequence>
<proteinExistence type="predicted"/>
<protein>
    <submittedName>
        <fullName evidence="2">DUF115 domain-containing protein</fullName>
    </submittedName>
</protein>
<dbReference type="InterPro" id="IPR002826">
    <property type="entry name" value="MptE-like"/>
</dbReference>
<feature type="domain" description="6-hydroxymethylpterin diphosphokinase MptE-like" evidence="1">
    <location>
        <begin position="148"/>
        <end position="265"/>
    </location>
</feature>
<dbReference type="AlphaFoldDB" id="A0AAW5UYJ2"/>